<reference evidence="3" key="1">
    <citation type="submission" date="2015-03" db="EMBL/GenBank/DDBJ databases">
        <authorList>
            <person name="Urmite Genomes"/>
        </authorList>
    </citation>
    <scope>NUCLEOTIDE SEQUENCE [LARGE SCALE GENOMIC DNA]</scope>
    <source>
        <strain evidence="3">Arc-Hr</strain>
    </source>
</reference>
<dbReference type="SUPFAM" id="SSF53756">
    <property type="entry name" value="UDP-Glycosyltransferase/glycogen phosphorylase"/>
    <property type="match status" value="1"/>
</dbReference>
<protein>
    <submittedName>
        <fullName evidence="2">Glycosyl transferases group 1</fullName>
    </submittedName>
</protein>
<dbReference type="Gene3D" id="3.40.50.2000">
    <property type="entry name" value="Glycogen Phosphorylase B"/>
    <property type="match status" value="2"/>
</dbReference>
<evidence type="ECO:0000313" key="2">
    <source>
        <dbReference type="EMBL" id="CQR48726.1"/>
    </source>
</evidence>
<proteinExistence type="predicted"/>
<evidence type="ECO:0000313" key="3">
    <source>
        <dbReference type="Proteomes" id="UP000198902"/>
    </source>
</evidence>
<dbReference type="Proteomes" id="UP000198902">
    <property type="component" value="Unassembled WGS sequence"/>
</dbReference>
<keyword evidence="3" id="KW-1185">Reference proteome</keyword>
<dbReference type="Pfam" id="PF13692">
    <property type="entry name" value="Glyco_trans_1_4"/>
    <property type="match status" value="1"/>
</dbReference>
<dbReference type="PANTHER" id="PTHR46401:SF2">
    <property type="entry name" value="GLYCOSYLTRANSFERASE WBBK-RELATED"/>
    <property type="match status" value="1"/>
</dbReference>
<sequence>MVDILQLHRKPPYPPGSGADRRVWECGKKFAELGTSWVAAPWDGDTPPEETVETLDIATPWLNSKVSRIYFWTLLMAARIDILNEIFLERCLDAINSKGLEPDLVVSECPQLSPAALTIARRSDAPFLINKHNAEFRVVEQFLDGRSIPKLVRDSIVDRHQEFEQRMIDNADAVVFMSESDCESFDLSSTTYSVIPNGTDYSKIGTEKSSTQHPSIGGLDTSKQSCVFVGAYDYDPNKDAAQIIINEIAPTYPEMQFLLIGRNPPSTDQPNVLTPGFVDDLGACLGYADIALCPLSMGSGTKLKMLDYMAAGLPIVTTSVGIQGLSVEDGETALVRDSTAGIIEAIEQLTTSKSLRDDLGSNAQELGKQYDWGNLFEEYDRLIGRLV</sequence>
<dbReference type="EMBL" id="CSTE01000001">
    <property type="protein sequence ID" value="CQR48726.1"/>
    <property type="molecule type" value="Genomic_DNA"/>
</dbReference>
<keyword evidence="1 2" id="KW-0808">Transferase</keyword>
<dbReference type="CDD" id="cd03801">
    <property type="entry name" value="GT4_PimA-like"/>
    <property type="match status" value="1"/>
</dbReference>
<name>A0A0D6JLF1_9EURY</name>
<dbReference type="OrthoDB" id="132546at2157"/>
<dbReference type="AlphaFoldDB" id="A0A0D6JLF1"/>
<dbReference type="RefSeq" id="WP_089776769.1">
    <property type="nucleotide sequence ID" value="NZ_CABLRR010000001.1"/>
</dbReference>
<dbReference type="PANTHER" id="PTHR46401">
    <property type="entry name" value="GLYCOSYLTRANSFERASE WBBK-RELATED"/>
    <property type="match status" value="1"/>
</dbReference>
<organism evidence="2 3">
    <name type="scientific">Haloferax massiliensis</name>
    <dbReference type="NCBI Taxonomy" id="1476858"/>
    <lineage>
        <taxon>Archaea</taxon>
        <taxon>Methanobacteriati</taxon>
        <taxon>Methanobacteriota</taxon>
        <taxon>Stenosarchaea group</taxon>
        <taxon>Halobacteria</taxon>
        <taxon>Halobacteriales</taxon>
        <taxon>Haloferacaceae</taxon>
        <taxon>Haloferax</taxon>
    </lineage>
</organism>
<accession>A0A0D6JLF1</accession>
<dbReference type="GO" id="GO:0016757">
    <property type="term" value="F:glycosyltransferase activity"/>
    <property type="evidence" value="ECO:0007669"/>
    <property type="project" value="TreeGrafter"/>
</dbReference>
<gene>
    <name evidence="2" type="ORF">BN996_00173</name>
</gene>
<evidence type="ECO:0000256" key="1">
    <source>
        <dbReference type="ARBA" id="ARBA00022679"/>
    </source>
</evidence>